<dbReference type="PANTHER" id="PTHR39434">
    <property type="match status" value="1"/>
</dbReference>
<dbReference type="Pfam" id="PF00903">
    <property type="entry name" value="Glyoxalase"/>
    <property type="match status" value="1"/>
</dbReference>
<sequence>MKNLRPFHLAIPVDDITEARNFYGTKLGFLEGRSGSEWVDYNFFGHQLVCHLAQLNKSGANKVDGKEVPIPHFGIVLEWSQFEEFEEQLRAVKIKFIIEPYVRFKGLPGEQKTMFFKDPFGNALEFKSFKDDTNLFAS</sequence>
<gene>
    <name evidence="2" type="ORF">DBW97_05000</name>
</gene>
<dbReference type="AlphaFoldDB" id="A0A368BKJ0"/>
<dbReference type="Gene3D" id="3.10.180.10">
    <property type="entry name" value="2,3-Dihydroxybiphenyl 1,2-Dioxygenase, domain 1"/>
    <property type="match status" value="1"/>
</dbReference>
<comment type="caution">
    <text evidence="2">The sequence shown here is derived from an EMBL/GenBank/DDBJ whole genome shotgun (WGS) entry which is preliminary data.</text>
</comment>
<dbReference type="InterPro" id="IPR029068">
    <property type="entry name" value="Glyas_Bleomycin-R_OHBP_Dase"/>
</dbReference>
<dbReference type="PROSITE" id="PS51819">
    <property type="entry name" value="VOC"/>
    <property type="match status" value="1"/>
</dbReference>
<dbReference type="SUPFAM" id="SSF54593">
    <property type="entry name" value="Glyoxalase/Bleomycin resistance protein/Dihydroxybiphenyl dioxygenase"/>
    <property type="match status" value="1"/>
</dbReference>
<protein>
    <submittedName>
        <fullName evidence="2">Glyoxalase</fullName>
    </submittedName>
</protein>
<accession>A0A368BKJ0</accession>
<dbReference type="CDD" id="cd08357">
    <property type="entry name" value="VOC_like"/>
    <property type="match status" value="1"/>
</dbReference>
<feature type="domain" description="VOC" evidence="1">
    <location>
        <begin position="5"/>
        <end position="129"/>
    </location>
</feature>
<evidence type="ECO:0000313" key="3">
    <source>
        <dbReference type="Proteomes" id="UP000252147"/>
    </source>
</evidence>
<dbReference type="InterPro" id="IPR037523">
    <property type="entry name" value="VOC_core"/>
</dbReference>
<name>A0A368BKJ0_9GAMM</name>
<evidence type="ECO:0000259" key="1">
    <source>
        <dbReference type="PROSITE" id="PS51819"/>
    </source>
</evidence>
<dbReference type="InterPro" id="IPR004360">
    <property type="entry name" value="Glyas_Fos-R_dOase_dom"/>
</dbReference>
<dbReference type="Proteomes" id="UP000252147">
    <property type="component" value="Unassembled WGS sequence"/>
</dbReference>
<organism evidence="2 3">
    <name type="scientific">SAR86 cluster bacterium</name>
    <dbReference type="NCBI Taxonomy" id="2030880"/>
    <lineage>
        <taxon>Bacteria</taxon>
        <taxon>Pseudomonadati</taxon>
        <taxon>Pseudomonadota</taxon>
        <taxon>Gammaproteobacteria</taxon>
        <taxon>SAR86 cluster</taxon>
    </lineage>
</organism>
<dbReference type="PANTHER" id="PTHR39434:SF1">
    <property type="entry name" value="VOC DOMAIN-CONTAINING PROTEIN"/>
    <property type="match status" value="1"/>
</dbReference>
<reference evidence="2 3" key="1">
    <citation type="journal article" date="2018" name="Microbiome">
        <title>Fine metagenomic profile of the Mediterranean stratified and mixed water columns revealed by assembly and recruitment.</title>
        <authorList>
            <person name="Haro-Moreno J.M."/>
            <person name="Lopez-Perez M."/>
            <person name="De La Torre J.R."/>
            <person name="Picazo A."/>
            <person name="Camacho A."/>
            <person name="Rodriguez-Valera F."/>
        </authorList>
    </citation>
    <scope>NUCLEOTIDE SEQUENCE [LARGE SCALE GENOMIC DNA]</scope>
    <source>
        <strain evidence="2">MED-G83</strain>
    </source>
</reference>
<proteinExistence type="predicted"/>
<dbReference type="EMBL" id="QOPD01000011">
    <property type="protein sequence ID" value="RCL37382.1"/>
    <property type="molecule type" value="Genomic_DNA"/>
</dbReference>
<evidence type="ECO:0000313" key="2">
    <source>
        <dbReference type="EMBL" id="RCL37382.1"/>
    </source>
</evidence>